<accession>A0ABQ2S346</accession>
<name>A0ABQ2S346_9DEIO</name>
<evidence type="ECO:0000313" key="3">
    <source>
        <dbReference type="EMBL" id="GGR85951.1"/>
    </source>
</evidence>
<keyword evidence="1" id="KW-0472">Membrane</keyword>
<dbReference type="Proteomes" id="UP000644548">
    <property type="component" value="Unassembled WGS sequence"/>
</dbReference>
<feature type="domain" description="DUF3592" evidence="2">
    <location>
        <begin position="51"/>
        <end position="136"/>
    </location>
</feature>
<keyword evidence="4" id="KW-1185">Reference proteome</keyword>
<dbReference type="InterPro" id="IPR021994">
    <property type="entry name" value="DUF3592"/>
</dbReference>
<keyword evidence="1" id="KW-1133">Transmembrane helix</keyword>
<protein>
    <recommendedName>
        <fullName evidence="2">DUF3592 domain-containing protein</fullName>
    </recommendedName>
</protein>
<evidence type="ECO:0000256" key="1">
    <source>
        <dbReference type="SAM" id="Phobius"/>
    </source>
</evidence>
<organism evidence="3 4">
    <name type="scientific">Deinococcus sedimenti</name>
    <dbReference type="NCBI Taxonomy" id="1867090"/>
    <lineage>
        <taxon>Bacteria</taxon>
        <taxon>Thermotogati</taxon>
        <taxon>Deinococcota</taxon>
        <taxon>Deinococci</taxon>
        <taxon>Deinococcales</taxon>
        <taxon>Deinococcaceae</taxon>
        <taxon>Deinococcus</taxon>
    </lineage>
</organism>
<reference evidence="4" key="1">
    <citation type="journal article" date="2019" name="Int. J. Syst. Evol. Microbiol.">
        <title>The Global Catalogue of Microorganisms (GCM) 10K type strain sequencing project: providing services to taxonomists for standard genome sequencing and annotation.</title>
        <authorList>
            <consortium name="The Broad Institute Genomics Platform"/>
            <consortium name="The Broad Institute Genome Sequencing Center for Infectious Disease"/>
            <person name="Wu L."/>
            <person name="Ma J."/>
        </authorList>
    </citation>
    <scope>NUCLEOTIDE SEQUENCE [LARGE SCALE GENOMIC DNA]</scope>
    <source>
        <strain evidence="4">JCM 31405</strain>
    </source>
</reference>
<comment type="caution">
    <text evidence="3">The sequence shown here is derived from an EMBL/GenBank/DDBJ whole genome shotgun (WGS) entry which is preliminary data.</text>
</comment>
<dbReference type="EMBL" id="BMQN01000001">
    <property type="protein sequence ID" value="GGR85951.1"/>
    <property type="molecule type" value="Genomic_DNA"/>
</dbReference>
<proteinExistence type="predicted"/>
<dbReference type="Pfam" id="PF12158">
    <property type="entry name" value="DUF3592"/>
    <property type="match status" value="1"/>
</dbReference>
<evidence type="ECO:0000313" key="4">
    <source>
        <dbReference type="Proteomes" id="UP000644548"/>
    </source>
</evidence>
<feature type="transmembrane region" description="Helical" evidence="1">
    <location>
        <begin position="20"/>
        <end position="40"/>
    </location>
</feature>
<evidence type="ECO:0000259" key="2">
    <source>
        <dbReference type="Pfam" id="PF12158"/>
    </source>
</evidence>
<sequence>MTLRDMSRSPRRPRPGYPALPLLLLFVGAVLLGFGVWQSGQSLRAAGWPVATGTVTRSQAVPAGRLAERRGWRPEVQYTYRADGLTYRGERLNFFRLNTTSLRGARRILERYPVGQPVAVHYDPRRPSRSVLQVGLGLSWPLWLLGAASLTLGGAVWWAGRGGERWGGQGWLPR</sequence>
<keyword evidence="1" id="KW-0812">Transmembrane</keyword>
<gene>
    <name evidence="3" type="ORF">GCM10008960_11300</name>
</gene>
<feature type="transmembrane region" description="Helical" evidence="1">
    <location>
        <begin position="140"/>
        <end position="159"/>
    </location>
</feature>